<dbReference type="Gene3D" id="3.30.420.150">
    <property type="entry name" value="Exopolyphosphatase. Domain 2"/>
    <property type="match status" value="1"/>
</dbReference>
<dbReference type="PANTHER" id="PTHR30005:SF13">
    <property type="entry name" value="EXOPOLYPHOSPHATASE 2"/>
    <property type="match status" value="1"/>
</dbReference>
<reference evidence="3" key="1">
    <citation type="submission" date="2016-11" db="EMBL/GenBank/DDBJ databases">
        <title>Actinomyces gypaetusis sp. nov. isolated from Gypaetus barbatus in Qinghai Tibet Plateau China.</title>
        <authorList>
            <person name="Meng X."/>
        </authorList>
    </citation>
    <scope>NUCLEOTIDE SEQUENCE [LARGE SCALE GENOMIC DNA]</scope>
    <source>
        <strain evidence="3">DSM 15383</strain>
    </source>
</reference>
<dbReference type="CDD" id="cd24119">
    <property type="entry name" value="ASKHA_NBD_MtPPX2-like"/>
    <property type="match status" value="1"/>
</dbReference>
<evidence type="ECO:0000313" key="2">
    <source>
        <dbReference type="EMBL" id="OKL50272.1"/>
    </source>
</evidence>
<dbReference type="EMBL" id="MPDM01000002">
    <property type="protein sequence ID" value="OKL50272.1"/>
    <property type="molecule type" value="Genomic_DNA"/>
</dbReference>
<dbReference type="SUPFAM" id="SSF53067">
    <property type="entry name" value="Actin-like ATPase domain"/>
    <property type="match status" value="2"/>
</dbReference>
<dbReference type="Gene3D" id="3.30.420.40">
    <property type="match status" value="1"/>
</dbReference>
<dbReference type="Proteomes" id="UP000186465">
    <property type="component" value="Unassembled WGS sequence"/>
</dbReference>
<protein>
    <submittedName>
        <fullName evidence="2">Exopolyphosphatase</fullName>
    </submittedName>
</protein>
<feature type="domain" description="Ppx/GppA phosphatase N-terminal" evidence="1">
    <location>
        <begin position="17"/>
        <end position="279"/>
    </location>
</feature>
<keyword evidence="3" id="KW-1185">Reference proteome</keyword>
<dbReference type="GO" id="GO:0016462">
    <property type="term" value="F:pyrophosphatase activity"/>
    <property type="evidence" value="ECO:0007669"/>
    <property type="project" value="TreeGrafter"/>
</dbReference>
<proteinExistence type="predicted"/>
<sequence length="316" mass="33473">MRVAGIDCGTNSIRLLIADVDQQGKLHDIERLMKVVRLGEDVDKTGRLAPQALERTFTALDEYVALIRQHGVKHTLFVATSASRDAENAGEFIAGVERRLGVGPRVISGDQEAAFSFTGAMAGVPATAPRPVLVVDIGGGSTEFAIGSKSVEASISVDMGCVRVTERFLRSGAEDEAHQYVNQLLDDADRVVDFSKVGTLVGVAGSVTTITAHALGLKRYDPAAIDGAALTVEQIHASTEALRFASSAEKAQMLFMHPGRRDVIGAGSLIWEMIVDRVSAEVSQAGRQLGKIITSEHDILDGITLGAAAEAAQQGR</sequence>
<dbReference type="STRING" id="156892.BM477_02470"/>
<evidence type="ECO:0000313" key="3">
    <source>
        <dbReference type="Proteomes" id="UP000186465"/>
    </source>
</evidence>
<dbReference type="InterPro" id="IPR050273">
    <property type="entry name" value="GppA/Ppx_hydrolase"/>
</dbReference>
<organism evidence="2 3">
    <name type="scientific">Boudabousia marimammalium</name>
    <dbReference type="NCBI Taxonomy" id="156892"/>
    <lineage>
        <taxon>Bacteria</taxon>
        <taxon>Bacillati</taxon>
        <taxon>Actinomycetota</taxon>
        <taxon>Actinomycetes</taxon>
        <taxon>Actinomycetales</taxon>
        <taxon>Actinomycetaceae</taxon>
        <taxon>Boudabousia</taxon>
    </lineage>
</organism>
<dbReference type="RefSeq" id="WP_075361097.1">
    <property type="nucleotide sequence ID" value="NZ_MPDM01000002.1"/>
</dbReference>
<evidence type="ECO:0000259" key="1">
    <source>
        <dbReference type="Pfam" id="PF02541"/>
    </source>
</evidence>
<dbReference type="InterPro" id="IPR003695">
    <property type="entry name" value="Ppx_GppA_N"/>
</dbReference>
<accession>A0A1Q5PS64</accession>
<dbReference type="Pfam" id="PF02541">
    <property type="entry name" value="Ppx-GppA"/>
    <property type="match status" value="1"/>
</dbReference>
<dbReference type="InterPro" id="IPR043129">
    <property type="entry name" value="ATPase_NBD"/>
</dbReference>
<dbReference type="AlphaFoldDB" id="A0A1Q5PS64"/>
<gene>
    <name evidence="2" type="ORF">BM477_02470</name>
</gene>
<name>A0A1Q5PS64_9ACTO</name>
<comment type="caution">
    <text evidence="2">The sequence shown here is derived from an EMBL/GenBank/DDBJ whole genome shotgun (WGS) entry which is preliminary data.</text>
</comment>
<dbReference type="PANTHER" id="PTHR30005">
    <property type="entry name" value="EXOPOLYPHOSPHATASE"/>
    <property type="match status" value="1"/>
</dbReference>